<evidence type="ECO:0000313" key="6">
    <source>
        <dbReference type="Proteomes" id="UP001633002"/>
    </source>
</evidence>
<feature type="compositionally biased region" description="Polar residues" evidence="3">
    <location>
        <begin position="633"/>
        <end position="645"/>
    </location>
</feature>
<evidence type="ECO:0000259" key="4">
    <source>
        <dbReference type="PROSITE" id="PS50235"/>
    </source>
</evidence>
<dbReference type="GO" id="GO:0004843">
    <property type="term" value="F:cysteine-type deubiquitinase activity"/>
    <property type="evidence" value="ECO:0007669"/>
    <property type="project" value="UniProtKB-UniRule"/>
</dbReference>
<evidence type="ECO:0000256" key="1">
    <source>
        <dbReference type="ARBA" id="ARBA00009085"/>
    </source>
</evidence>
<dbReference type="EMBL" id="JBJQOH010000003">
    <property type="protein sequence ID" value="KAL3694055.1"/>
    <property type="molecule type" value="Genomic_DNA"/>
</dbReference>
<feature type="compositionally biased region" description="Polar residues" evidence="3">
    <location>
        <begin position="455"/>
        <end position="464"/>
    </location>
</feature>
<comment type="catalytic activity">
    <reaction evidence="2">
        <text>Thiol-dependent hydrolysis of ester, thioester, amide, peptide and isopeptide bonds formed by the C-terminal Gly of ubiquitin (a 76-residue protein attached to proteins as an intracellular targeting signal).</text>
        <dbReference type="EC" id="3.4.19.12"/>
    </reaction>
</comment>
<name>A0ABD3HVE2_9MARC</name>
<dbReference type="Pfam" id="PF00443">
    <property type="entry name" value="UCH"/>
    <property type="match status" value="1"/>
</dbReference>
<protein>
    <recommendedName>
        <fullName evidence="2">Ubiquitin carboxyl-terminal hydrolase</fullName>
        <ecNumber evidence="2">3.4.19.12</ecNumber>
    </recommendedName>
</protein>
<dbReference type="Proteomes" id="UP001633002">
    <property type="component" value="Unassembled WGS sequence"/>
</dbReference>
<feature type="domain" description="USP" evidence="4">
    <location>
        <begin position="99"/>
        <end position="404"/>
    </location>
</feature>
<keyword evidence="2" id="KW-0833">Ubl conjugation pathway</keyword>
<comment type="function">
    <text evidence="2">Recognizes and hydrolyzes the peptide bond at the C-terminal Gly of ubiquitin. Involved in the processing of poly-ubiquitin precursors as well as that of ubiquitinated proteins.</text>
</comment>
<comment type="caution">
    <text evidence="5">The sequence shown here is derived from an EMBL/GenBank/DDBJ whole genome shotgun (WGS) entry which is preliminary data.</text>
</comment>
<keyword evidence="2" id="KW-0378">Hydrolase</keyword>
<proteinExistence type="inferred from homology"/>
<keyword evidence="2" id="KW-0645">Protease</keyword>
<dbReference type="PANTHER" id="PTHR24006:SF663">
    <property type="entry name" value="UBIQUITIN CARBOXYL-TERMINAL HYDROLASE 23"/>
    <property type="match status" value="1"/>
</dbReference>
<dbReference type="GO" id="GO:0006508">
    <property type="term" value="P:proteolysis"/>
    <property type="evidence" value="ECO:0007669"/>
    <property type="project" value="UniProtKB-KW"/>
</dbReference>
<dbReference type="InterPro" id="IPR050164">
    <property type="entry name" value="Peptidase_C19"/>
</dbReference>
<feature type="compositionally biased region" description="Polar residues" evidence="3">
    <location>
        <begin position="870"/>
        <end position="879"/>
    </location>
</feature>
<dbReference type="PROSITE" id="PS00972">
    <property type="entry name" value="USP_1"/>
    <property type="match status" value="1"/>
</dbReference>
<dbReference type="EC" id="3.4.19.12" evidence="2"/>
<keyword evidence="2" id="KW-0788">Thiol protease</keyword>
<gene>
    <name evidence="5" type="ORF">R1sor_007706</name>
</gene>
<comment type="similarity">
    <text evidence="1 2">Belongs to the peptidase C19 family.</text>
</comment>
<feature type="region of interest" description="Disordered" evidence="3">
    <location>
        <begin position="497"/>
        <end position="526"/>
    </location>
</feature>
<dbReference type="InterPro" id="IPR038765">
    <property type="entry name" value="Papain-like_cys_pep_sf"/>
</dbReference>
<dbReference type="InterPro" id="IPR001394">
    <property type="entry name" value="Peptidase_C19_UCH"/>
</dbReference>
<dbReference type="InterPro" id="IPR028889">
    <property type="entry name" value="USP"/>
</dbReference>
<dbReference type="SUPFAM" id="SSF54001">
    <property type="entry name" value="Cysteine proteinases"/>
    <property type="match status" value="1"/>
</dbReference>
<keyword evidence="6" id="KW-1185">Reference proteome</keyword>
<dbReference type="AlphaFoldDB" id="A0ABD3HVE2"/>
<evidence type="ECO:0000256" key="2">
    <source>
        <dbReference type="RuleBase" id="RU366025"/>
    </source>
</evidence>
<feature type="region of interest" description="Disordered" evidence="3">
    <location>
        <begin position="716"/>
        <end position="740"/>
    </location>
</feature>
<feature type="region of interest" description="Disordered" evidence="3">
    <location>
        <begin position="443"/>
        <end position="466"/>
    </location>
</feature>
<feature type="region of interest" description="Disordered" evidence="3">
    <location>
        <begin position="585"/>
        <end position="692"/>
    </location>
</feature>
<sequence length="894" mass="97433">MAAAKRPELGLGMPGTSWTQRRIAFHASSTYSSAPAMEPLNDPLVANGNGVAVSTGAAVRSGTPGSHSANKMLGQNAQNNQKLPSSMPLQWPTAQRIGAGLSNLGNTCFLNSVLQCLTYTPPLAGYLQSGQHKMSCRVAGFCAFCALQEHVSQALTSAGRVVAPNKLAKNLRSISRSFRMCRQEDAHEYMRYLLEALHKCCIPPELASSSTTNSKPSQDKSLVYKIFGGRLRSQVKCSVCSQCSNTYDPFLDLSLDIVRADSLTKALTRFTAVDTLDGENKYRCAHCKKKVRAQKQFTIETVPNILTIQFKRFSGTVGGKIDKKVEFGTTLDMKPFCSSQESSLKYRLYGVLVHSGWSTHSGHYYCFIRTSSDIWHVLDDSRVRQVSEKTVLEQKAYMLFYVREVKKEAITSSQSLTRTVPSAALVSAPGPVPTVIPAPSAIKRVPEPENAPSPLKNTTPSTDSLVAPSHETVVPVKNVVQSVPEIVVEPPRPGVERYTDKKVPLGDVSSPPVKHDEIKDAEKSGQAETCCTISEFEPEADWDEHYKNGMNVAMTSSQNMLKLLRAMPRTRRYFMARAMQKANRAQPSLSSHIGTLDPCSSVAKKEGKRRLSLNGDVSGNKRLQQEVREGEASVSQEATVSSETVEPTKPLGHREKSIDPKEDKEAAVKSSSVSVGSNGSSNGHARTDGRNYDSTVLTGEAVENGLGHDVHASDNHAEAVDRRESLHSGAELRSDKGYENGCQPMEIDNGGSREHPVGNGTVDENGTQSMKVSMHDKLYGVGVPRWNVDEVSEKEVDKLLKEADKASSFRQQDIWDVEYDKGRTKKVRKKSFVDRSSDEVLDGRESGALKSGNPFQAFGNGIVGNGFENGRTTHSNGNGHISAGSFEGGKSYGH</sequence>
<feature type="compositionally biased region" description="Basic and acidic residues" evidence="3">
    <location>
        <begin position="652"/>
        <end position="667"/>
    </location>
</feature>
<dbReference type="FunFam" id="3.90.70.10:FF:000078">
    <property type="entry name" value="Ubiquitin carboxyl-terminal hydrolase 23"/>
    <property type="match status" value="1"/>
</dbReference>
<dbReference type="Gene3D" id="3.90.70.10">
    <property type="entry name" value="Cysteine proteinases"/>
    <property type="match status" value="1"/>
</dbReference>
<evidence type="ECO:0000256" key="3">
    <source>
        <dbReference type="SAM" id="MobiDB-lite"/>
    </source>
</evidence>
<feature type="region of interest" description="Disordered" evidence="3">
    <location>
        <begin position="826"/>
        <end position="894"/>
    </location>
</feature>
<dbReference type="CDD" id="cd02661">
    <property type="entry name" value="Peptidase_C19E"/>
    <property type="match status" value="1"/>
</dbReference>
<feature type="compositionally biased region" description="Basic and acidic residues" evidence="3">
    <location>
        <begin position="513"/>
        <end position="525"/>
    </location>
</feature>
<feature type="compositionally biased region" description="Basic and acidic residues" evidence="3">
    <location>
        <begin position="716"/>
        <end position="738"/>
    </location>
</feature>
<dbReference type="PROSITE" id="PS50235">
    <property type="entry name" value="USP_3"/>
    <property type="match status" value="1"/>
</dbReference>
<feature type="compositionally biased region" description="Basic and acidic residues" evidence="3">
    <location>
        <begin position="831"/>
        <end position="847"/>
    </location>
</feature>
<accession>A0ABD3HVE2</accession>
<dbReference type="PROSITE" id="PS00973">
    <property type="entry name" value="USP_2"/>
    <property type="match status" value="1"/>
</dbReference>
<dbReference type="InterPro" id="IPR018200">
    <property type="entry name" value="USP_CS"/>
</dbReference>
<organism evidence="5 6">
    <name type="scientific">Riccia sorocarpa</name>
    <dbReference type="NCBI Taxonomy" id="122646"/>
    <lineage>
        <taxon>Eukaryota</taxon>
        <taxon>Viridiplantae</taxon>
        <taxon>Streptophyta</taxon>
        <taxon>Embryophyta</taxon>
        <taxon>Marchantiophyta</taxon>
        <taxon>Marchantiopsida</taxon>
        <taxon>Marchantiidae</taxon>
        <taxon>Marchantiales</taxon>
        <taxon>Ricciaceae</taxon>
        <taxon>Riccia</taxon>
    </lineage>
</organism>
<evidence type="ECO:0000313" key="5">
    <source>
        <dbReference type="EMBL" id="KAL3694055.1"/>
    </source>
</evidence>
<feature type="compositionally biased region" description="Low complexity" evidence="3">
    <location>
        <begin position="670"/>
        <end position="683"/>
    </location>
</feature>
<reference evidence="5 6" key="1">
    <citation type="submission" date="2024-09" db="EMBL/GenBank/DDBJ databases">
        <title>Chromosome-scale assembly of Riccia sorocarpa.</title>
        <authorList>
            <person name="Paukszto L."/>
        </authorList>
    </citation>
    <scope>NUCLEOTIDE SEQUENCE [LARGE SCALE GENOMIC DNA]</scope>
    <source>
        <strain evidence="5">LP-2024</strain>
        <tissue evidence="5">Aerial parts of the thallus</tissue>
    </source>
</reference>
<dbReference type="PANTHER" id="PTHR24006">
    <property type="entry name" value="UBIQUITIN CARBOXYL-TERMINAL HYDROLASE"/>
    <property type="match status" value="1"/>
</dbReference>